<dbReference type="NCBIfam" id="TIGR02433">
    <property type="entry name" value="lysidine_TilS_C"/>
    <property type="match status" value="1"/>
</dbReference>
<dbReference type="SMART" id="SM00977">
    <property type="entry name" value="TilS_C"/>
    <property type="match status" value="1"/>
</dbReference>
<reference evidence="10 12" key="1">
    <citation type="journal article" date="2017" name="PLoS ONE">
        <title>Development of a real-time PCR for detection of Staphylococcus pseudintermedius using a novel automated comparison of whole-genome sequences.</title>
        <authorList>
            <person name="Verstappen K.M."/>
            <person name="Huijbregts L."/>
            <person name="Spaninks M."/>
            <person name="Wagenaar J.A."/>
            <person name="Fluit A.C."/>
            <person name="Duim B."/>
        </authorList>
    </citation>
    <scope>NUCLEOTIDE SEQUENCE [LARGE SCALE GENOMIC DNA]</scope>
    <source>
        <strain evidence="10 12">15S02591-1</strain>
    </source>
</reference>
<keyword evidence="3 8" id="KW-0436">Ligase</keyword>
<dbReference type="GO" id="GO:0006400">
    <property type="term" value="P:tRNA modification"/>
    <property type="evidence" value="ECO:0007669"/>
    <property type="project" value="UniProtKB-UniRule"/>
</dbReference>
<feature type="domain" description="Lysidine-tRNA(Ile) synthetase C-terminal" evidence="9">
    <location>
        <begin position="354"/>
        <end position="422"/>
    </location>
</feature>
<dbReference type="Proteomes" id="UP000266198">
    <property type="component" value="Unassembled WGS sequence"/>
</dbReference>
<evidence type="ECO:0000256" key="8">
    <source>
        <dbReference type="HAMAP-Rule" id="MF_01161"/>
    </source>
</evidence>
<gene>
    <name evidence="8 11" type="primary">tilS</name>
    <name evidence="10" type="ORF">B5C07_11445</name>
    <name evidence="11" type="ORF">CDL68_10705</name>
</gene>
<keyword evidence="2 8" id="KW-0963">Cytoplasm</keyword>
<keyword evidence="13" id="KW-1185">Reference proteome</keyword>
<dbReference type="InterPro" id="IPR014729">
    <property type="entry name" value="Rossmann-like_a/b/a_fold"/>
</dbReference>
<dbReference type="InterPro" id="IPR012796">
    <property type="entry name" value="Lysidine-tRNA-synth_C"/>
</dbReference>
<comment type="catalytic activity">
    <reaction evidence="7 8">
        <text>cytidine(34) in tRNA(Ile2) + L-lysine + ATP = lysidine(34) in tRNA(Ile2) + AMP + diphosphate + H(+)</text>
        <dbReference type="Rhea" id="RHEA:43744"/>
        <dbReference type="Rhea" id="RHEA-COMP:10625"/>
        <dbReference type="Rhea" id="RHEA-COMP:10670"/>
        <dbReference type="ChEBI" id="CHEBI:15378"/>
        <dbReference type="ChEBI" id="CHEBI:30616"/>
        <dbReference type="ChEBI" id="CHEBI:32551"/>
        <dbReference type="ChEBI" id="CHEBI:33019"/>
        <dbReference type="ChEBI" id="CHEBI:82748"/>
        <dbReference type="ChEBI" id="CHEBI:83665"/>
        <dbReference type="ChEBI" id="CHEBI:456215"/>
        <dbReference type="EC" id="6.3.4.19"/>
    </reaction>
</comment>
<dbReference type="Pfam" id="PF11734">
    <property type="entry name" value="TilS_C"/>
    <property type="match status" value="1"/>
</dbReference>
<dbReference type="CDD" id="cd01992">
    <property type="entry name" value="TilS_N"/>
    <property type="match status" value="1"/>
</dbReference>
<evidence type="ECO:0000256" key="4">
    <source>
        <dbReference type="ARBA" id="ARBA00022694"/>
    </source>
</evidence>
<comment type="function">
    <text evidence="8">Ligates lysine onto the cytidine present at position 34 of the AUA codon-specific tRNA(Ile) that contains the anticodon CAU, in an ATP-dependent manner. Cytidine is converted to lysidine, thus changing the amino acid specificity of the tRNA from methionine to isoleucine.</text>
</comment>
<keyword evidence="5" id="KW-0547">Nucleotide-binding</keyword>
<dbReference type="GO" id="GO:0005737">
    <property type="term" value="C:cytoplasm"/>
    <property type="evidence" value="ECO:0007669"/>
    <property type="project" value="UniProtKB-SubCell"/>
</dbReference>
<sequence length="430" mass="50052">MQQNWKATDHIVVAVSTGIDSMVLLHQLLYDETLTYCQLTCLHVHHGLREASEQEAAFIQHYCKQHDIPFYMKRLDLSDAVVEGRSIQNDAREMRYQWFDTMMHQLDADGLLTAHHEDDQVETIFYRLFTGKSTRSSLGMSAIEARNGYRLFRPLLNTPKHVIRAYQQQHDVPYFEDTSNASNTYVRNDIRNRILPQIDENAQLQSQQLLKLKAWHDEAFMLMQREVDDFIERFVTSNAHSFAVSRNAFNALTYHVKILTLDTLLQQFEEDTVTISERAYADWLQKLAGPVAQTQLMHTNQWHANIVYDKLVIMAPMQKSLDTYTLRVTEAGTYRFGRYDVQITDMMDLPGSELRIRARQPGDRIARHDGHHKKVSRLMIDAKVPAYLRTQIPIIETTHGDILAVGTLYIQQHYQDVIKIQFMGDDIHEK</sequence>
<dbReference type="GO" id="GO:0005524">
    <property type="term" value="F:ATP binding"/>
    <property type="evidence" value="ECO:0007669"/>
    <property type="project" value="UniProtKB-KW"/>
</dbReference>
<dbReference type="PANTHER" id="PTHR43033">
    <property type="entry name" value="TRNA(ILE)-LYSIDINE SYNTHASE-RELATED"/>
    <property type="match status" value="1"/>
</dbReference>
<dbReference type="RefSeq" id="WP_096598429.1">
    <property type="nucleotide sequence ID" value="NZ_LR134263.1"/>
</dbReference>
<evidence type="ECO:0000313" key="10">
    <source>
        <dbReference type="EMBL" id="PCF47749.1"/>
    </source>
</evidence>
<comment type="caution">
    <text evidence="8">Lacks conserved residue(s) required for the propagation of feature annotation.</text>
</comment>
<evidence type="ECO:0000256" key="3">
    <source>
        <dbReference type="ARBA" id="ARBA00022598"/>
    </source>
</evidence>
<comment type="caution">
    <text evidence="10">The sequence shown here is derived from an EMBL/GenBank/DDBJ whole genome shotgun (WGS) entry which is preliminary data.</text>
</comment>
<evidence type="ECO:0000256" key="2">
    <source>
        <dbReference type="ARBA" id="ARBA00022490"/>
    </source>
</evidence>
<dbReference type="Gene3D" id="3.40.50.620">
    <property type="entry name" value="HUPs"/>
    <property type="match status" value="1"/>
</dbReference>
<comment type="similarity">
    <text evidence="8">Belongs to the tRNA(Ile)-lysidine synthase family.</text>
</comment>
<dbReference type="HAMAP" id="MF_01161">
    <property type="entry name" value="tRNA_Ile_lys_synt"/>
    <property type="match status" value="1"/>
</dbReference>
<name>A0AAX0QS54_9STAP</name>
<evidence type="ECO:0000256" key="6">
    <source>
        <dbReference type="ARBA" id="ARBA00022840"/>
    </source>
</evidence>
<dbReference type="SUPFAM" id="SSF56037">
    <property type="entry name" value="PheT/TilS domain"/>
    <property type="match status" value="1"/>
</dbReference>
<dbReference type="AlphaFoldDB" id="A0AAX0QS54"/>
<evidence type="ECO:0000256" key="1">
    <source>
        <dbReference type="ARBA" id="ARBA00004496"/>
    </source>
</evidence>
<dbReference type="SUPFAM" id="SSF52402">
    <property type="entry name" value="Adenine nucleotide alpha hydrolases-like"/>
    <property type="match status" value="1"/>
</dbReference>
<protein>
    <recommendedName>
        <fullName evidence="8">tRNA(Ile)-lysidine synthase</fullName>
        <ecNumber evidence="8">6.3.4.19</ecNumber>
    </recommendedName>
    <alternativeName>
        <fullName evidence="8">tRNA(Ile)-2-lysyl-cytidine synthase</fullName>
    </alternativeName>
    <alternativeName>
        <fullName evidence="8">tRNA(Ile)-lysidine synthetase</fullName>
    </alternativeName>
</protein>
<accession>A0AAX0QS54</accession>
<dbReference type="InterPro" id="IPR012795">
    <property type="entry name" value="tRNA_Ile_lys_synt_N"/>
</dbReference>
<comment type="subcellular location">
    <subcellularLocation>
        <location evidence="1 8">Cytoplasm</location>
    </subcellularLocation>
</comment>
<organism evidence="10 12">
    <name type="scientific">Staphylococcus delphini</name>
    <dbReference type="NCBI Taxonomy" id="53344"/>
    <lineage>
        <taxon>Bacteria</taxon>
        <taxon>Bacillati</taxon>
        <taxon>Bacillota</taxon>
        <taxon>Bacilli</taxon>
        <taxon>Bacillales</taxon>
        <taxon>Staphylococcaceae</taxon>
        <taxon>Staphylococcus</taxon>
        <taxon>Staphylococcus intermedius group</taxon>
    </lineage>
</organism>
<evidence type="ECO:0000256" key="5">
    <source>
        <dbReference type="ARBA" id="ARBA00022741"/>
    </source>
</evidence>
<dbReference type="NCBIfam" id="TIGR02432">
    <property type="entry name" value="lysidine_TilS_N"/>
    <property type="match status" value="1"/>
</dbReference>
<evidence type="ECO:0000313" key="13">
    <source>
        <dbReference type="Proteomes" id="UP000266198"/>
    </source>
</evidence>
<dbReference type="InterPro" id="IPR011063">
    <property type="entry name" value="TilS/TtcA_N"/>
</dbReference>
<evidence type="ECO:0000256" key="7">
    <source>
        <dbReference type="ARBA" id="ARBA00048539"/>
    </source>
</evidence>
<keyword evidence="4 8" id="KW-0819">tRNA processing</keyword>
<dbReference type="EC" id="6.3.4.19" evidence="8"/>
<evidence type="ECO:0000259" key="9">
    <source>
        <dbReference type="SMART" id="SM00977"/>
    </source>
</evidence>
<dbReference type="EMBL" id="NIPK01000026">
    <property type="protein sequence ID" value="RIZ50810.1"/>
    <property type="molecule type" value="Genomic_DNA"/>
</dbReference>
<proteinExistence type="inferred from homology"/>
<dbReference type="EMBL" id="MWUR01000019">
    <property type="protein sequence ID" value="PCF47749.1"/>
    <property type="molecule type" value="Genomic_DNA"/>
</dbReference>
<dbReference type="GO" id="GO:0032267">
    <property type="term" value="F:tRNA(Ile)-lysidine synthase activity"/>
    <property type="evidence" value="ECO:0007669"/>
    <property type="project" value="UniProtKB-EC"/>
</dbReference>
<evidence type="ECO:0000313" key="11">
    <source>
        <dbReference type="EMBL" id="RIZ50810.1"/>
    </source>
</evidence>
<dbReference type="Pfam" id="PF01171">
    <property type="entry name" value="ATP_bind_3"/>
    <property type="match status" value="1"/>
</dbReference>
<dbReference type="InterPro" id="IPR012094">
    <property type="entry name" value="tRNA_Ile_lys_synt"/>
</dbReference>
<dbReference type="PANTHER" id="PTHR43033:SF1">
    <property type="entry name" value="TRNA(ILE)-LYSIDINE SYNTHASE-RELATED"/>
    <property type="match status" value="1"/>
</dbReference>
<dbReference type="Proteomes" id="UP000217473">
    <property type="component" value="Unassembled WGS sequence"/>
</dbReference>
<evidence type="ECO:0000313" key="12">
    <source>
        <dbReference type="Proteomes" id="UP000217473"/>
    </source>
</evidence>
<reference evidence="11 13" key="2">
    <citation type="submission" date="2017-06" db="EMBL/GenBank/DDBJ databases">
        <title>Identification of a new gene, sdsY, involved in staphylococcal internalization in non-professional phagocytic cells (NPPCs).</title>
        <authorList>
            <person name="Maali Y."/>
            <person name="Martins-Simoes P."/>
            <person name="Trouillet-Assant S."/>
            <person name="Laurent F."/>
            <person name="Diot A."/>
            <person name="Verhoeven P."/>
            <person name="Bouvard D."/>
            <person name="Vandenesch F."/>
            <person name="Bes M."/>
        </authorList>
    </citation>
    <scope>NUCLEOTIDE SEQUENCE [LARGE SCALE GENOMIC DNA]</scope>
    <source>
        <strain evidence="11 13">Heidy</strain>
    </source>
</reference>
<keyword evidence="6" id="KW-0067">ATP-binding</keyword>